<sequence>MEVNRPICITPGDFNGIGPETILKALENKSLRDRAPFLLLGPAKAWEYWRHLTVPPASFSPEVVASAEQAVEKGKVYVYEPESDRGSFIPQPGQLTAESGAWSMACIAAATELCLSGRAAAMVTAPISKEAVNLAGHHIPGHTEYLAERDGGAEVAMMLVSGGLRVVPLTTHIPIAAVSRNITQEGIRQKAEIILKSLQSDFSIEAPRLAILGLNPHAGDGGVIGREEIETIAPAIEALQQAGFGCEGPFPADGFFANRAYESFDAVLAMYHDQGLVAFKTIAFNAGVNFTAGLSFIRTSPDHGTAFGIAGKNLANAGSAAEAITLALRLAELRTST</sequence>
<keyword evidence="2 4" id="KW-0560">Oxidoreductase</keyword>
<dbReference type="EMBL" id="CP027806">
    <property type="protein sequence ID" value="AXJ01472.1"/>
    <property type="molecule type" value="Genomic_DNA"/>
</dbReference>
<evidence type="ECO:0000256" key="1">
    <source>
        <dbReference type="ARBA" id="ARBA00022723"/>
    </source>
</evidence>
<evidence type="ECO:0000256" key="2">
    <source>
        <dbReference type="ARBA" id="ARBA00023002"/>
    </source>
</evidence>
<dbReference type="GO" id="GO:0046872">
    <property type="term" value="F:metal ion binding"/>
    <property type="evidence" value="ECO:0007669"/>
    <property type="project" value="UniProtKB-KW"/>
</dbReference>
<dbReference type="GO" id="GO:0051287">
    <property type="term" value="F:NAD binding"/>
    <property type="evidence" value="ECO:0007669"/>
    <property type="project" value="InterPro"/>
</dbReference>
<dbReference type="SUPFAM" id="SSF53659">
    <property type="entry name" value="Isocitrate/Isopropylmalate dehydrogenase-like"/>
    <property type="match status" value="1"/>
</dbReference>
<evidence type="ECO:0000313" key="4">
    <source>
        <dbReference type="EMBL" id="AXJ01472.1"/>
    </source>
</evidence>
<dbReference type="PANTHER" id="PTHR30004">
    <property type="entry name" value="4-HYDROXYTHREONINE-4-PHOSPHATE DEHYDROGENASE"/>
    <property type="match status" value="1"/>
</dbReference>
<evidence type="ECO:0000313" key="5">
    <source>
        <dbReference type="Proteomes" id="UP000254808"/>
    </source>
</evidence>
<evidence type="ECO:0000256" key="3">
    <source>
        <dbReference type="ARBA" id="ARBA00023027"/>
    </source>
</evidence>
<keyword evidence="5" id="KW-1185">Reference proteome</keyword>
<dbReference type="Gene3D" id="3.40.718.10">
    <property type="entry name" value="Isopropylmalate Dehydrogenase"/>
    <property type="match status" value="1"/>
</dbReference>
<keyword evidence="3" id="KW-0520">NAD</keyword>
<dbReference type="KEGG" id="cprv:CYPRO_2224"/>
<dbReference type="PANTHER" id="PTHR30004:SF6">
    <property type="entry name" value="D-THREONATE 4-PHOSPHATE DEHYDROGENASE"/>
    <property type="match status" value="1"/>
</dbReference>
<protein>
    <submittedName>
        <fullName evidence="4">4-hydroxythreonine-4-phosphate dehydrogenase</fullName>
        <ecNumber evidence="4">1.1.1.262</ecNumber>
    </submittedName>
</protein>
<dbReference type="Pfam" id="PF04166">
    <property type="entry name" value="PdxA"/>
    <property type="match status" value="1"/>
</dbReference>
<proteinExistence type="predicted"/>
<reference evidence="4 5" key="1">
    <citation type="submission" date="2018-03" db="EMBL/GenBank/DDBJ databases">
        <title>Phenotypic and genomic properties of Cyclonatronum proteinivorum gen. nov., sp. nov., a haloalkaliphilic bacteroidete from soda lakes possessing Na+-translocating rhodopsin.</title>
        <authorList>
            <person name="Toshchakov S.V."/>
            <person name="Korzhenkov A."/>
            <person name="Samarov N.I."/>
            <person name="Kublanov I.V."/>
            <person name="Muntyan M.S."/>
            <person name="Sorokin D.Y."/>
        </authorList>
    </citation>
    <scope>NUCLEOTIDE SEQUENCE [LARGE SCALE GENOMIC DNA]</scope>
    <source>
        <strain evidence="4 5">Omega</strain>
    </source>
</reference>
<name>A0A345ULX0_9BACT</name>
<dbReference type="NCBIfam" id="TIGR00557">
    <property type="entry name" value="pdxA"/>
    <property type="match status" value="1"/>
</dbReference>
<dbReference type="OrthoDB" id="9801783at2"/>
<gene>
    <name evidence="4" type="ORF">CYPRO_2224</name>
</gene>
<keyword evidence="1" id="KW-0479">Metal-binding</keyword>
<dbReference type="Proteomes" id="UP000254808">
    <property type="component" value="Chromosome"/>
</dbReference>
<dbReference type="RefSeq" id="WP_114984653.1">
    <property type="nucleotide sequence ID" value="NZ_CP027806.1"/>
</dbReference>
<dbReference type="AlphaFoldDB" id="A0A345ULX0"/>
<dbReference type="InterPro" id="IPR005255">
    <property type="entry name" value="PdxA_fam"/>
</dbReference>
<organism evidence="4 5">
    <name type="scientific">Cyclonatronum proteinivorum</name>
    <dbReference type="NCBI Taxonomy" id="1457365"/>
    <lineage>
        <taxon>Bacteria</taxon>
        <taxon>Pseudomonadati</taxon>
        <taxon>Balneolota</taxon>
        <taxon>Balneolia</taxon>
        <taxon>Balneolales</taxon>
        <taxon>Cyclonatronaceae</taxon>
        <taxon>Cyclonatronum</taxon>
    </lineage>
</organism>
<dbReference type="EC" id="1.1.1.262" evidence="4"/>
<accession>A0A345ULX0</accession>
<dbReference type="GO" id="GO:0050570">
    <property type="term" value="F:4-hydroxythreonine-4-phosphate dehydrogenase activity"/>
    <property type="evidence" value="ECO:0007669"/>
    <property type="project" value="UniProtKB-EC"/>
</dbReference>